<evidence type="ECO:0000259" key="2">
    <source>
        <dbReference type="Pfam" id="PF25484"/>
    </source>
</evidence>
<gene>
    <name evidence="3" type="ORF">PG994_013531</name>
</gene>
<dbReference type="Proteomes" id="UP001480595">
    <property type="component" value="Unassembled WGS sequence"/>
</dbReference>
<accession>A0ABR1T8W2</accession>
<evidence type="ECO:0000256" key="1">
    <source>
        <dbReference type="SAM" id="SignalP"/>
    </source>
</evidence>
<evidence type="ECO:0000313" key="4">
    <source>
        <dbReference type="Proteomes" id="UP001480595"/>
    </source>
</evidence>
<feature type="domain" description="DUF7907" evidence="2">
    <location>
        <begin position="34"/>
        <end position="204"/>
    </location>
</feature>
<proteinExistence type="predicted"/>
<evidence type="ECO:0000313" key="3">
    <source>
        <dbReference type="EMBL" id="KAK8043048.1"/>
    </source>
</evidence>
<protein>
    <recommendedName>
        <fullName evidence="2">DUF7907 domain-containing protein</fullName>
    </recommendedName>
</protein>
<feature type="signal peptide" evidence="1">
    <location>
        <begin position="1"/>
        <end position="16"/>
    </location>
</feature>
<keyword evidence="1" id="KW-0732">Signal</keyword>
<name>A0ABR1T8W2_9PEZI</name>
<comment type="caution">
    <text evidence="3">The sequence shown here is derived from an EMBL/GenBank/DDBJ whole genome shotgun (WGS) entry which is preliminary data.</text>
</comment>
<dbReference type="EMBL" id="JAQQWL010000013">
    <property type="protein sequence ID" value="KAK8043048.1"/>
    <property type="molecule type" value="Genomic_DNA"/>
</dbReference>
<dbReference type="GeneID" id="92098003"/>
<dbReference type="RefSeq" id="XP_066709901.1">
    <property type="nucleotide sequence ID" value="XM_066864940.1"/>
</dbReference>
<keyword evidence="4" id="KW-1185">Reference proteome</keyword>
<organism evidence="3 4">
    <name type="scientific">Apiospora phragmitis</name>
    <dbReference type="NCBI Taxonomy" id="2905665"/>
    <lineage>
        <taxon>Eukaryota</taxon>
        <taxon>Fungi</taxon>
        <taxon>Dikarya</taxon>
        <taxon>Ascomycota</taxon>
        <taxon>Pezizomycotina</taxon>
        <taxon>Sordariomycetes</taxon>
        <taxon>Xylariomycetidae</taxon>
        <taxon>Amphisphaeriales</taxon>
        <taxon>Apiosporaceae</taxon>
        <taxon>Apiospora</taxon>
    </lineage>
</organism>
<sequence>MLSAVLSLNALGLAAAAPLESRQVVPHYPPTQQSKGFHLIANLTDPSQDFTPPVNSWQLSGIHVGAGLNDAVLAASKGQLFYQNGTAEQTRYNQAHTLSDGGTPLFPWGIAVDDQADTEGVLHGISINAGSGQVGIQLAQFPEHYPILRTPAPGTYVACNQTEPYYHTNYITVRAMFDTFDSTTGRYVRHVPENCVAITLVPQCAELPALPSGSMSSHEFANTVNCYADVASIDWPEYGP</sequence>
<feature type="chain" id="PRO_5045122445" description="DUF7907 domain-containing protein" evidence="1">
    <location>
        <begin position="17"/>
        <end position="240"/>
    </location>
</feature>
<reference evidence="3 4" key="1">
    <citation type="submission" date="2023-01" db="EMBL/GenBank/DDBJ databases">
        <title>Analysis of 21 Apiospora genomes using comparative genomics revels a genus with tremendous synthesis potential of carbohydrate active enzymes and secondary metabolites.</title>
        <authorList>
            <person name="Sorensen T."/>
        </authorList>
    </citation>
    <scope>NUCLEOTIDE SEQUENCE [LARGE SCALE GENOMIC DNA]</scope>
    <source>
        <strain evidence="3 4">CBS 135458</strain>
    </source>
</reference>
<dbReference type="Pfam" id="PF25484">
    <property type="entry name" value="DUF7907"/>
    <property type="match status" value="1"/>
</dbReference>
<dbReference type="InterPro" id="IPR057229">
    <property type="entry name" value="DUF7907"/>
</dbReference>